<comment type="similarity">
    <text evidence="2 19">Belongs to the MCM family.</text>
</comment>
<dbReference type="GO" id="GO:0003677">
    <property type="term" value="F:DNA binding"/>
    <property type="evidence" value="ECO:0007669"/>
    <property type="project" value="UniProtKB-KW"/>
</dbReference>
<comment type="caution">
    <text evidence="23">The sequence shown here is derived from an EMBL/GenBank/DDBJ whole genome shotgun (WGS) entry which is preliminary data.</text>
</comment>
<feature type="region of interest" description="Disordered" evidence="21">
    <location>
        <begin position="700"/>
        <end position="740"/>
    </location>
</feature>
<keyword evidence="6 19" id="KW-0547">Nucleotide-binding</keyword>
<keyword evidence="7" id="KW-0863">Zinc-finger</keyword>
<evidence type="ECO:0000256" key="8">
    <source>
        <dbReference type="ARBA" id="ARBA00022801"/>
    </source>
</evidence>
<evidence type="ECO:0000256" key="7">
    <source>
        <dbReference type="ARBA" id="ARBA00022771"/>
    </source>
</evidence>
<keyword evidence="12 19" id="KW-0238">DNA-binding</keyword>
<keyword evidence="8 20" id="KW-0378">Hydrolase</keyword>
<dbReference type="PANTHER" id="PTHR11630">
    <property type="entry name" value="DNA REPLICATION LICENSING FACTOR MCM FAMILY MEMBER"/>
    <property type="match status" value="1"/>
</dbReference>
<evidence type="ECO:0000256" key="17">
    <source>
        <dbReference type="ARBA" id="ARBA00064407"/>
    </source>
</evidence>
<dbReference type="GO" id="GO:0008270">
    <property type="term" value="F:zinc ion binding"/>
    <property type="evidence" value="ECO:0007669"/>
    <property type="project" value="UniProtKB-KW"/>
</dbReference>
<comment type="subunit">
    <text evidence="20">Component of the MCM2-7 complex.</text>
</comment>
<dbReference type="InterPro" id="IPR027417">
    <property type="entry name" value="P-loop_NTPase"/>
</dbReference>
<dbReference type="FunFam" id="1.20.58.870:FF:000003">
    <property type="entry name" value="DNA helicase"/>
    <property type="match status" value="1"/>
</dbReference>
<evidence type="ECO:0000256" key="21">
    <source>
        <dbReference type="SAM" id="MobiDB-lite"/>
    </source>
</evidence>
<feature type="domain" description="MCM C-terminal AAA(+) ATPase" evidence="22">
    <location>
        <begin position="345"/>
        <end position="551"/>
    </location>
</feature>
<dbReference type="FunFam" id="2.20.28.10:FF:000003">
    <property type="entry name" value="DNA helicase"/>
    <property type="match status" value="1"/>
</dbReference>
<dbReference type="Gene3D" id="2.20.28.10">
    <property type="match status" value="1"/>
</dbReference>
<reference evidence="23 24" key="1">
    <citation type="journal article" date="2018" name="PLoS Genet.">
        <title>Population sequencing reveals clonal diversity and ancestral inbreeding in the grapevine cultivar Chardonnay.</title>
        <authorList>
            <person name="Roach M.J."/>
            <person name="Johnson D.L."/>
            <person name="Bohlmann J."/>
            <person name="van Vuuren H.J."/>
            <person name="Jones S.J."/>
            <person name="Pretorius I.S."/>
            <person name="Schmidt S.A."/>
            <person name="Borneman A.R."/>
        </authorList>
    </citation>
    <scope>NUCLEOTIDE SEQUENCE [LARGE SCALE GENOMIC DNA]</scope>
    <source>
        <strain evidence="24">cv. Chardonnay</strain>
        <tissue evidence="23">Leaf</tissue>
    </source>
</reference>
<evidence type="ECO:0000256" key="5">
    <source>
        <dbReference type="ARBA" id="ARBA00022723"/>
    </source>
</evidence>
<keyword evidence="14 20" id="KW-0131">Cell cycle</keyword>
<dbReference type="InterPro" id="IPR027925">
    <property type="entry name" value="MCM_N"/>
</dbReference>
<organism evidence="23 24">
    <name type="scientific">Vitis vinifera</name>
    <name type="common">Grape</name>
    <dbReference type="NCBI Taxonomy" id="29760"/>
    <lineage>
        <taxon>Eukaryota</taxon>
        <taxon>Viridiplantae</taxon>
        <taxon>Streptophyta</taxon>
        <taxon>Embryophyta</taxon>
        <taxon>Tracheophyta</taxon>
        <taxon>Spermatophyta</taxon>
        <taxon>Magnoliopsida</taxon>
        <taxon>eudicotyledons</taxon>
        <taxon>Gunneridae</taxon>
        <taxon>Pentapetalae</taxon>
        <taxon>rosids</taxon>
        <taxon>Vitales</taxon>
        <taxon>Vitaceae</taxon>
        <taxon>Viteae</taxon>
        <taxon>Vitis</taxon>
    </lineage>
</organism>
<dbReference type="SUPFAM" id="SSF50249">
    <property type="entry name" value="Nucleic acid-binding proteins"/>
    <property type="match status" value="1"/>
</dbReference>
<evidence type="ECO:0000256" key="15">
    <source>
        <dbReference type="ARBA" id="ARBA00047995"/>
    </source>
</evidence>
<dbReference type="InterPro" id="IPR008049">
    <property type="entry name" value="MCM6"/>
</dbReference>
<proteinExistence type="inferred from homology"/>
<comment type="function">
    <text evidence="16">Probable component of the MCM2-7 complex (MCM complex) that may function as a DNA helicase and which is essential to undergo a single round of replication initiation and elongation per cell cycle in eukaryotic cells.</text>
</comment>
<evidence type="ECO:0000256" key="11">
    <source>
        <dbReference type="ARBA" id="ARBA00022840"/>
    </source>
</evidence>
<dbReference type="InterPro" id="IPR001208">
    <property type="entry name" value="MCM_dom"/>
</dbReference>
<sequence>MEAFGGGFLVDEKAVRVENIFLEFLKSFRLDPSGELFYESEIEAMKSNESTTMFIDFSHVMRYNDLLQKAISDEYLRLEPYLKNACKRYVMEQKPTFIADDNPNKDINVAFFNIPLLKRLRDLTTAEVGKLVSITGVVTRTSEVRPELLQGTFKCLECGSVIKNVEQQFKYTEPVICMNATCANRTKWALVRQESKFADWQRVRMQETSKEIPAGSLPRSLDVILRHEIVEQARAGDTVIFTGTVVVIPDISALASPGERAECRRDAPQRKNSAVGHDGVRGLRALGVRDLSYRLAFIANSVQISDGRREADIRNRKKDADEDDNQQFMQEELDEIQRMRNTPDFFNKLVDSIAPTVFGHQDIKRAILLMLLGGVHKCTHEGINLRGDINVCIVGDPSCAKSQFLKYTSGLVPRSVYTSGKSSSAAGLTATVAKEPETGEFCIEAGALMLADNGVCCIDEFDKMDIRDQVAIHEAMEQQTISITKAGIQATLNARTSILAAANPTGGRYDKSKPLKYNVALPPAILSRFDLVYVMIDDPDDQIDYHIAHHIVRVHQKHEDALAPAFTTAQLKRYFAYAKTLKPKLSSEARKLLVDSYVALRRGDTTPGSRVAYRMTVRQLEALIRLSEAIARSHLETQVQPRHVRVAVRLLKTSIIRQVNERKIHERCVNIHMQTLTHNAYFLFPCSVESSEIDLSEFQVENGEGGDDGGNDGPAQPSTAAAEPTSGNAESGSGSGNQQGKKLVISDEYFQRVTQALVMRLRQHEESVMQDGTGLAGMRQRDLIQWYVGQQNEKNNYSSMEEAANEVSKLKAIIESLIRREGHLIVVDDGRQASAEGEDGRPPSVSRNDRILAVAPNYVID</sequence>
<gene>
    <name evidence="23" type="primary">MCM6_1</name>
    <name evidence="23" type="ORF">CK203_062469</name>
</gene>
<dbReference type="InterPro" id="IPR012340">
    <property type="entry name" value="NA-bd_OB-fold"/>
</dbReference>
<keyword evidence="13" id="KW-0539">Nucleus</keyword>
<evidence type="ECO:0000313" key="24">
    <source>
        <dbReference type="Proteomes" id="UP000288805"/>
    </source>
</evidence>
<accession>A0A438FUG2</accession>
<dbReference type="Pfam" id="PF17207">
    <property type="entry name" value="MCM_OB"/>
    <property type="match status" value="1"/>
</dbReference>
<dbReference type="SUPFAM" id="SSF52540">
    <property type="entry name" value="P-loop containing nucleoside triphosphate hydrolases"/>
    <property type="match status" value="1"/>
</dbReference>
<dbReference type="GO" id="GO:0006270">
    <property type="term" value="P:DNA replication initiation"/>
    <property type="evidence" value="ECO:0007669"/>
    <property type="project" value="UniProtKB-UniRule"/>
</dbReference>
<evidence type="ECO:0000256" key="13">
    <source>
        <dbReference type="ARBA" id="ARBA00023242"/>
    </source>
</evidence>
<dbReference type="FunFam" id="3.40.50.300:FF:000115">
    <property type="entry name" value="DNA helicase"/>
    <property type="match status" value="1"/>
</dbReference>
<evidence type="ECO:0000256" key="20">
    <source>
        <dbReference type="RuleBase" id="RU368064"/>
    </source>
</evidence>
<dbReference type="Pfam" id="PF00493">
    <property type="entry name" value="MCM"/>
    <property type="match status" value="1"/>
</dbReference>
<dbReference type="InterPro" id="IPR031327">
    <property type="entry name" value="MCM"/>
</dbReference>
<protein>
    <recommendedName>
        <fullName evidence="18 20">DNA replication licensing factor MCM6</fullName>
        <ecNumber evidence="3 20">3.6.4.12</ecNumber>
    </recommendedName>
</protein>
<comment type="subcellular location">
    <subcellularLocation>
        <location evidence="1 20">Nucleus</location>
    </subcellularLocation>
</comment>
<dbReference type="SMART" id="SM00350">
    <property type="entry name" value="MCM"/>
    <property type="match status" value="1"/>
</dbReference>
<dbReference type="PRINTS" id="PR01657">
    <property type="entry name" value="MCMFAMILY"/>
</dbReference>
<dbReference type="Gene3D" id="2.40.50.140">
    <property type="entry name" value="Nucleic acid-binding proteins"/>
    <property type="match status" value="1"/>
</dbReference>
<dbReference type="PROSITE" id="PS00847">
    <property type="entry name" value="MCM_1"/>
    <property type="match status" value="1"/>
</dbReference>
<dbReference type="Gene3D" id="1.20.58.870">
    <property type="match status" value="1"/>
</dbReference>
<evidence type="ECO:0000256" key="9">
    <source>
        <dbReference type="ARBA" id="ARBA00022806"/>
    </source>
</evidence>
<comment type="function">
    <text evidence="20">Acts as component of the MCM2-7 complex (MCM complex) which is the replicative helicase essential for 'once per cell cycle' DNA replication initiation and elongation in eukaryotic cells. The active ATPase sites in the MCM2-7 ring are formed through the interaction surfaces of two neighboring subunits such that a critical structure of a conserved arginine finger motif is provided in trans relative to the ATP-binding site of the Walker A box of the adjacent subunit. The six ATPase active sites, however, are likely to contribute differentially to the complex helicase activity.</text>
</comment>
<evidence type="ECO:0000313" key="23">
    <source>
        <dbReference type="EMBL" id="RVW63571.1"/>
    </source>
</evidence>
<evidence type="ECO:0000256" key="10">
    <source>
        <dbReference type="ARBA" id="ARBA00022833"/>
    </source>
</evidence>
<evidence type="ECO:0000256" key="4">
    <source>
        <dbReference type="ARBA" id="ARBA00022705"/>
    </source>
</evidence>
<dbReference type="InterPro" id="IPR041024">
    <property type="entry name" value="Mcm6_C"/>
</dbReference>
<dbReference type="InterPro" id="IPR041562">
    <property type="entry name" value="MCM_lid"/>
</dbReference>
<keyword evidence="11 19" id="KW-0067">ATP-binding</keyword>
<dbReference type="EC" id="3.6.4.12" evidence="3 20"/>
<dbReference type="GO" id="GO:0003678">
    <property type="term" value="F:DNA helicase activity"/>
    <property type="evidence" value="ECO:0007669"/>
    <property type="project" value="UniProtKB-EC"/>
</dbReference>
<evidence type="ECO:0000256" key="2">
    <source>
        <dbReference type="ARBA" id="ARBA00008010"/>
    </source>
</evidence>
<dbReference type="AlphaFoldDB" id="A0A438FUG2"/>
<keyword evidence="4 20" id="KW-0235">DNA replication</keyword>
<evidence type="ECO:0000256" key="19">
    <source>
        <dbReference type="RuleBase" id="RU004070"/>
    </source>
</evidence>
<keyword evidence="10" id="KW-0862">Zinc</keyword>
<feature type="compositionally biased region" description="Low complexity" evidence="21">
    <location>
        <begin position="726"/>
        <end position="740"/>
    </location>
</feature>
<evidence type="ECO:0000256" key="6">
    <source>
        <dbReference type="ARBA" id="ARBA00022741"/>
    </source>
</evidence>
<keyword evidence="5" id="KW-0479">Metal-binding</keyword>
<evidence type="ECO:0000256" key="12">
    <source>
        <dbReference type="ARBA" id="ARBA00023125"/>
    </source>
</evidence>
<dbReference type="Pfam" id="PF18263">
    <property type="entry name" value="WHD_MCM6"/>
    <property type="match status" value="1"/>
</dbReference>
<dbReference type="Gene3D" id="3.30.1640.10">
    <property type="entry name" value="mini-chromosome maintenance (MCM) complex, chain A, domain 1"/>
    <property type="match status" value="1"/>
</dbReference>
<dbReference type="Pfam" id="PF14551">
    <property type="entry name" value="MCM_N"/>
    <property type="match status" value="1"/>
</dbReference>
<dbReference type="GO" id="GO:0042555">
    <property type="term" value="C:MCM complex"/>
    <property type="evidence" value="ECO:0007669"/>
    <property type="project" value="UniProtKB-UniRule"/>
</dbReference>
<dbReference type="GO" id="GO:0000347">
    <property type="term" value="C:THO complex"/>
    <property type="evidence" value="ECO:0007669"/>
    <property type="project" value="UniProtKB-ARBA"/>
</dbReference>
<evidence type="ECO:0000256" key="1">
    <source>
        <dbReference type="ARBA" id="ARBA00004123"/>
    </source>
</evidence>
<evidence type="ECO:0000256" key="3">
    <source>
        <dbReference type="ARBA" id="ARBA00012551"/>
    </source>
</evidence>
<name>A0A438FUG2_VITVI</name>
<evidence type="ECO:0000256" key="14">
    <source>
        <dbReference type="ARBA" id="ARBA00023306"/>
    </source>
</evidence>
<evidence type="ECO:0000256" key="18">
    <source>
        <dbReference type="ARBA" id="ARBA00073495"/>
    </source>
</evidence>
<dbReference type="EMBL" id="QGNW01000737">
    <property type="protein sequence ID" value="RVW63571.1"/>
    <property type="molecule type" value="Genomic_DNA"/>
</dbReference>
<evidence type="ECO:0000256" key="16">
    <source>
        <dbReference type="ARBA" id="ARBA00053280"/>
    </source>
</evidence>
<evidence type="ECO:0000259" key="22">
    <source>
        <dbReference type="PROSITE" id="PS50051"/>
    </source>
</evidence>
<dbReference type="CDD" id="cd17757">
    <property type="entry name" value="MCM6"/>
    <property type="match status" value="1"/>
</dbReference>
<dbReference type="InterPro" id="IPR018525">
    <property type="entry name" value="MCM_CS"/>
</dbReference>
<dbReference type="GO" id="GO:0016887">
    <property type="term" value="F:ATP hydrolysis activity"/>
    <property type="evidence" value="ECO:0007669"/>
    <property type="project" value="RHEA"/>
</dbReference>
<keyword evidence="9 20" id="KW-0347">Helicase</keyword>
<dbReference type="InterPro" id="IPR033762">
    <property type="entry name" value="MCM_OB"/>
</dbReference>
<comment type="catalytic activity">
    <reaction evidence="15 20">
        <text>ATP + H2O = ADP + phosphate + H(+)</text>
        <dbReference type="Rhea" id="RHEA:13065"/>
        <dbReference type="ChEBI" id="CHEBI:15377"/>
        <dbReference type="ChEBI" id="CHEBI:15378"/>
        <dbReference type="ChEBI" id="CHEBI:30616"/>
        <dbReference type="ChEBI" id="CHEBI:43474"/>
        <dbReference type="ChEBI" id="CHEBI:456216"/>
        <dbReference type="EC" id="3.6.4.12"/>
    </reaction>
</comment>
<dbReference type="PRINTS" id="PR01662">
    <property type="entry name" value="MCMPROTEIN6"/>
</dbReference>
<dbReference type="PROSITE" id="PS50051">
    <property type="entry name" value="MCM_2"/>
    <property type="match status" value="1"/>
</dbReference>
<dbReference type="GO" id="GO:0005524">
    <property type="term" value="F:ATP binding"/>
    <property type="evidence" value="ECO:0007669"/>
    <property type="project" value="UniProtKB-UniRule"/>
</dbReference>
<dbReference type="Gene3D" id="3.40.50.300">
    <property type="entry name" value="P-loop containing nucleotide triphosphate hydrolases"/>
    <property type="match status" value="1"/>
</dbReference>
<dbReference type="PANTHER" id="PTHR11630:SF43">
    <property type="entry name" value="DNA REPLICATION LICENSING FACTOR MCM6"/>
    <property type="match status" value="1"/>
</dbReference>
<comment type="subunit">
    <text evidence="17">Component of the minichromosome maintenance (MCM) complex, a heterotetramer composed of MCM2, MCM3, MCM4, MCM5, MCM6 and MCM7. Interacts with ETG1.</text>
</comment>
<dbReference type="Pfam" id="PF17855">
    <property type="entry name" value="MCM_lid"/>
    <property type="match status" value="1"/>
</dbReference>
<dbReference type="Proteomes" id="UP000288805">
    <property type="component" value="Unassembled WGS sequence"/>
</dbReference>